<sequence length="104" mass="11684">MKVKRHPPNKLVCTMLISVCGRGGRYIAVPNYLVEMTEFGMVPISRCFDMVVDGLKNCGKHDFAKKIEQLGSCKMCIAHCSRKLTSWILKHLNMINKQILSGDG</sequence>
<accession>A0AAN7GR60</accession>
<dbReference type="InterPro" id="IPR002885">
    <property type="entry name" value="PPR_rpt"/>
</dbReference>
<reference evidence="2 3" key="1">
    <citation type="journal article" date="2023" name="Hortic Res">
        <title>Pangenome of water caltrop reveals structural variations and asymmetric subgenome divergence after allopolyploidization.</title>
        <authorList>
            <person name="Zhang X."/>
            <person name="Chen Y."/>
            <person name="Wang L."/>
            <person name="Yuan Y."/>
            <person name="Fang M."/>
            <person name="Shi L."/>
            <person name="Lu R."/>
            <person name="Comes H.P."/>
            <person name="Ma Y."/>
            <person name="Chen Y."/>
            <person name="Huang G."/>
            <person name="Zhou Y."/>
            <person name="Zheng Z."/>
            <person name="Qiu Y."/>
        </authorList>
    </citation>
    <scope>NUCLEOTIDE SEQUENCE [LARGE SCALE GENOMIC DNA]</scope>
    <source>
        <tissue evidence="2">Roots</tissue>
    </source>
</reference>
<dbReference type="Gene3D" id="1.25.40.10">
    <property type="entry name" value="Tetratricopeptide repeat domain"/>
    <property type="match status" value="1"/>
</dbReference>
<dbReference type="EMBL" id="JAXIOK010000018">
    <property type="protein sequence ID" value="KAK4749581.1"/>
    <property type="molecule type" value="Genomic_DNA"/>
</dbReference>
<comment type="caution">
    <text evidence="2">The sequence shown here is derived from an EMBL/GenBank/DDBJ whole genome shotgun (WGS) entry which is preliminary data.</text>
</comment>
<dbReference type="Proteomes" id="UP001345219">
    <property type="component" value="Chromosome 21"/>
</dbReference>
<evidence type="ECO:0000256" key="1">
    <source>
        <dbReference type="ARBA" id="ARBA00022737"/>
    </source>
</evidence>
<keyword evidence="3" id="KW-1185">Reference proteome</keyword>
<keyword evidence="1" id="KW-0677">Repeat</keyword>
<dbReference type="NCBIfam" id="TIGR00756">
    <property type="entry name" value="PPR"/>
    <property type="match status" value="1"/>
</dbReference>
<gene>
    <name evidence="2" type="ORF">SAY87_027030</name>
</gene>
<evidence type="ECO:0000313" key="3">
    <source>
        <dbReference type="Proteomes" id="UP001345219"/>
    </source>
</evidence>
<evidence type="ECO:0000313" key="2">
    <source>
        <dbReference type="EMBL" id="KAK4749581.1"/>
    </source>
</evidence>
<dbReference type="AlphaFoldDB" id="A0AAN7GR60"/>
<proteinExistence type="predicted"/>
<protein>
    <submittedName>
        <fullName evidence="2">Uncharacterized protein</fullName>
    </submittedName>
</protein>
<name>A0AAN7GR60_9MYRT</name>
<organism evidence="2 3">
    <name type="scientific">Trapa incisa</name>
    <dbReference type="NCBI Taxonomy" id="236973"/>
    <lineage>
        <taxon>Eukaryota</taxon>
        <taxon>Viridiplantae</taxon>
        <taxon>Streptophyta</taxon>
        <taxon>Embryophyta</taxon>
        <taxon>Tracheophyta</taxon>
        <taxon>Spermatophyta</taxon>
        <taxon>Magnoliopsida</taxon>
        <taxon>eudicotyledons</taxon>
        <taxon>Gunneridae</taxon>
        <taxon>Pentapetalae</taxon>
        <taxon>rosids</taxon>
        <taxon>malvids</taxon>
        <taxon>Myrtales</taxon>
        <taxon>Lythraceae</taxon>
        <taxon>Trapa</taxon>
    </lineage>
</organism>
<dbReference type="InterPro" id="IPR011990">
    <property type="entry name" value="TPR-like_helical_dom_sf"/>
</dbReference>